<organism evidence="2 3">
    <name type="scientific">Pyrococcus furiosus (strain ATCC 43587 / DSM 3638 / JCM 8422 / Vc1)</name>
    <dbReference type="NCBI Taxonomy" id="186497"/>
    <lineage>
        <taxon>Archaea</taxon>
        <taxon>Methanobacteriati</taxon>
        <taxon>Methanobacteriota</taxon>
        <taxon>Thermococci</taxon>
        <taxon>Thermococcales</taxon>
        <taxon>Thermococcaceae</taxon>
        <taxon>Pyrococcus</taxon>
    </lineage>
</organism>
<dbReference type="InterPro" id="IPR017140">
    <property type="entry name" value="ThermoDBP-RPs_arc"/>
</dbReference>
<feature type="coiled-coil region" evidence="1">
    <location>
        <begin position="87"/>
        <end position="139"/>
    </location>
</feature>
<accession>A0A5C0XQA2</accession>
<reference evidence="2 3" key="1">
    <citation type="submission" date="2017-08" db="EMBL/GenBank/DDBJ databases">
        <title>Resequencing and Reannotation of the genome of Pyrococcus furiosus type strain DSM3638.</title>
        <authorList>
            <person name="Reichelt R.M."/>
            <person name="Bunk B."/>
        </authorList>
    </citation>
    <scope>NUCLEOTIDE SEQUENCE [LARGE SCALE GENOMIC DNA]</scope>
    <source>
        <strain evidence="2 3">DSM 3638</strain>
    </source>
</reference>
<gene>
    <name evidence="2" type="ORF">PFDSM3638_05245</name>
</gene>
<dbReference type="PIRSF" id="PIRSF037214">
    <property type="entry name" value="UCP037214"/>
    <property type="match status" value="1"/>
</dbReference>
<name>A0A5C0XQA2_PYRFU</name>
<evidence type="ECO:0000313" key="3">
    <source>
        <dbReference type="Proteomes" id="UP000324354"/>
    </source>
</evidence>
<dbReference type="Proteomes" id="UP000324354">
    <property type="component" value="Chromosome"/>
</dbReference>
<protein>
    <submittedName>
        <fullName evidence="2">DUF2258 domain-containing protein</fullName>
    </submittedName>
</protein>
<evidence type="ECO:0000256" key="1">
    <source>
        <dbReference type="SAM" id="Coils"/>
    </source>
</evidence>
<sequence length="148" mass="17231">MPKLMTGFVRASGYANKVRRVLFAITRGKVFPEEVVKAAGELNKIIFEKLQEMGVKKEDVVRISVDFNIEDGKIVWNLDSLEIETYKKEEEEKLALAMEEVEHMEKMFEETVKELEALSDKLREISKEISELVERMKQEYTGLKLRSE</sequence>
<dbReference type="EMBL" id="CP023154">
    <property type="protein sequence ID" value="QEK78705.1"/>
    <property type="molecule type" value="Genomic_DNA"/>
</dbReference>
<proteinExistence type="predicted"/>
<dbReference type="RefSeq" id="WP_011012181.1">
    <property type="nucleotide sequence ID" value="NC_003413.1"/>
</dbReference>
<keyword evidence="1" id="KW-0175">Coiled coil</keyword>
<evidence type="ECO:0000313" key="2">
    <source>
        <dbReference type="EMBL" id="QEK78705.1"/>
    </source>
</evidence>
<dbReference type="AlphaFoldDB" id="A0A5C0XQA2"/>
<dbReference type="GeneID" id="41712855"/>
<dbReference type="Pfam" id="PF10015">
    <property type="entry name" value="ThermoDBP-RP_arch"/>
    <property type="match status" value="1"/>
</dbReference>
<dbReference type="SMR" id="A0A5C0XQA2"/>
<dbReference type="OrthoDB" id="15362at2157"/>
<dbReference type="GeneID" id="13301652"/>